<comment type="similarity">
    <text evidence="1">Belongs to the MreC family.</text>
</comment>
<keyword evidence="8" id="KW-1185">Reference proteome</keyword>
<keyword evidence="5" id="KW-0812">Transmembrane</keyword>
<organism evidence="7 8">
    <name type="scientific">Rufibacter radiotolerans</name>
    <dbReference type="NCBI Taxonomy" id="1379910"/>
    <lineage>
        <taxon>Bacteria</taxon>
        <taxon>Pseudomonadati</taxon>
        <taxon>Bacteroidota</taxon>
        <taxon>Cytophagia</taxon>
        <taxon>Cytophagales</taxon>
        <taxon>Hymenobacteraceae</taxon>
        <taxon>Rufibacter</taxon>
    </lineage>
</organism>
<dbReference type="InterPro" id="IPR055342">
    <property type="entry name" value="MreC_beta-barrel_core"/>
</dbReference>
<dbReference type="EMBL" id="CP010777">
    <property type="protein sequence ID" value="AKQ46509.1"/>
    <property type="molecule type" value="Genomic_DNA"/>
</dbReference>
<dbReference type="InterPro" id="IPR042175">
    <property type="entry name" value="Cell/Rod_MreC_2"/>
</dbReference>
<name>A0A0H4VRU0_9BACT</name>
<dbReference type="KEGG" id="ruf:TH63_14150"/>
<keyword evidence="3" id="KW-0133">Cell shape</keyword>
<evidence type="ECO:0000313" key="8">
    <source>
        <dbReference type="Proteomes" id="UP000036458"/>
    </source>
</evidence>
<gene>
    <name evidence="7" type="ORF">TH63_14150</name>
</gene>
<evidence type="ECO:0000256" key="5">
    <source>
        <dbReference type="SAM" id="Phobius"/>
    </source>
</evidence>
<dbReference type="NCBIfam" id="NF010532">
    <property type="entry name" value="PRK13922.9-3"/>
    <property type="match status" value="1"/>
</dbReference>
<evidence type="ECO:0000256" key="4">
    <source>
        <dbReference type="ARBA" id="ARBA00032089"/>
    </source>
</evidence>
<dbReference type="AlphaFoldDB" id="A0A0H4VRU0"/>
<evidence type="ECO:0000256" key="2">
    <source>
        <dbReference type="ARBA" id="ARBA00013855"/>
    </source>
</evidence>
<dbReference type="InterPro" id="IPR042177">
    <property type="entry name" value="Cell/Rod_1"/>
</dbReference>
<dbReference type="Proteomes" id="UP000036458">
    <property type="component" value="Chromosome"/>
</dbReference>
<dbReference type="PANTHER" id="PTHR34138">
    <property type="entry name" value="CELL SHAPE-DETERMINING PROTEIN MREC"/>
    <property type="match status" value="1"/>
</dbReference>
<dbReference type="GO" id="GO:0008360">
    <property type="term" value="P:regulation of cell shape"/>
    <property type="evidence" value="ECO:0007669"/>
    <property type="project" value="UniProtKB-KW"/>
</dbReference>
<dbReference type="PANTHER" id="PTHR34138:SF1">
    <property type="entry name" value="CELL SHAPE-DETERMINING PROTEIN MREC"/>
    <property type="match status" value="1"/>
</dbReference>
<sequence length="293" mass="32897">MRKLFIFIFRIRAFLIFLLLEGFSLYLLYRNNSYHSAAFYQSSNYYVGRVLELQSQVSDYFRLTEVNQTLAQENAQLRAQLTQLYERQLDDSMGLAKDSLFVPADSLAADSLGPALYTYRPARVTSNSVRGLNNHLALNIGSDAGVQPGMGVLTANGVVGRVKAVSKHYATVTSLLHSQTLISVRLKRNRSLGSIRWDTEDPETASLHYIPLSEKVYKGDSVLTSGAGGIYPPGILVGRVISVRKELDKSFYTIKVRLSVDFEKLSYVYVVENKRKKEVDSLFIKSGITEENE</sequence>
<evidence type="ECO:0000313" key="7">
    <source>
        <dbReference type="EMBL" id="AKQ46509.1"/>
    </source>
</evidence>
<evidence type="ECO:0000259" key="6">
    <source>
        <dbReference type="Pfam" id="PF04085"/>
    </source>
</evidence>
<dbReference type="GO" id="GO:0005886">
    <property type="term" value="C:plasma membrane"/>
    <property type="evidence" value="ECO:0007669"/>
    <property type="project" value="TreeGrafter"/>
</dbReference>
<dbReference type="InterPro" id="IPR007221">
    <property type="entry name" value="MreC"/>
</dbReference>
<dbReference type="PATRIC" id="fig|1379910.4.peg.3079"/>
<dbReference type="Gene3D" id="2.40.10.340">
    <property type="entry name" value="Rod shape-determining protein MreC, domain 1"/>
    <property type="match status" value="1"/>
</dbReference>
<dbReference type="OrthoDB" id="9811827at2"/>
<accession>A0A0H4VRU0</accession>
<keyword evidence="5" id="KW-0472">Membrane</keyword>
<proteinExistence type="inferred from homology"/>
<keyword evidence="5" id="KW-1133">Transmembrane helix</keyword>
<feature type="domain" description="Rod shape-determining protein MreC beta-barrel core" evidence="6">
    <location>
        <begin position="124"/>
        <end position="272"/>
    </location>
</feature>
<evidence type="ECO:0000256" key="1">
    <source>
        <dbReference type="ARBA" id="ARBA00009369"/>
    </source>
</evidence>
<dbReference type="RefSeq" id="WP_048921506.1">
    <property type="nucleotide sequence ID" value="NZ_CP010777.1"/>
</dbReference>
<feature type="transmembrane region" description="Helical" evidence="5">
    <location>
        <begin position="7"/>
        <end position="29"/>
    </location>
</feature>
<evidence type="ECO:0000256" key="3">
    <source>
        <dbReference type="ARBA" id="ARBA00022960"/>
    </source>
</evidence>
<protein>
    <recommendedName>
        <fullName evidence="2">Cell shape-determining protein MreC</fullName>
    </recommendedName>
    <alternativeName>
        <fullName evidence="4">Cell shape protein MreC</fullName>
    </alternativeName>
</protein>
<dbReference type="STRING" id="1379910.TH63_14150"/>
<dbReference type="Pfam" id="PF04085">
    <property type="entry name" value="MreC"/>
    <property type="match status" value="1"/>
</dbReference>
<reference evidence="7 8" key="1">
    <citation type="submission" date="2015-01" db="EMBL/GenBank/DDBJ databases">
        <title>Rufibacter sp./DG31D/ whole genome sequencing.</title>
        <authorList>
            <person name="Kim M.K."/>
            <person name="Srinivasan S."/>
            <person name="Lee J.-J."/>
        </authorList>
    </citation>
    <scope>NUCLEOTIDE SEQUENCE [LARGE SCALE GENOMIC DNA]</scope>
    <source>
        <strain evidence="7 8">DG31D</strain>
    </source>
</reference>
<dbReference type="Gene3D" id="2.40.10.350">
    <property type="entry name" value="Rod shape-determining protein MreC, domain 2"/>
    <property type="match status" value="1"/>
</dbReference>